<keyword evidence="3" id="KW-1185">Reference proteome</keyword>
<dbReference type="OrthoDB" id="168187at2157"/>
<dbReference type="Proteomes" id="UP000011607">
    <property type="component" value="Unassembled WGS sequence"/>
</dbReference>
<dbReference type="EMBL" id="AOMA01000114">
    <property type="protein sequence ID" value="EMA36663.1"/>
    <property type="molecule type" value="Genomic_DNA"/>
</dbReference>
<dbReference type="RefSeq" id="WP_006673203.1">
    <property type="nucleotide sequence ID" value="NZ_AOMA01000114.1"/>
</dbReference>
<feature type="compositionally biased region" description="Basic and acidic residues" evidence="1">
    <location>
        <begin position="1"/>
        <end position="27"/>
    </location>
</feature>
<dbReference type="AlphaFoldDB" id="M0LU25"/>
<comment type="caution">
    <text evidence="2">The sequence shown here is derived from an EMBL/GenBank/DDBJ whole genome shotgun (WGS) entry which is preliminary data.</text>
</comment>
<evidence type="ECO:0000256" key="1">
    <source>
        <dbReference type="SAM" id="MobiDB-lite"/>
    </source>
</evidence>
<feature type="region of interest" description="Disordered" evidence="1">
    <location>
        <begin position="1"/>
        <end position="37"/>
    </location>
</feature>
<sequence>MRSEHDTHIDTDTGTRFDTDPDPDARGDTGTTRTIPAPSRRRVLEYSATATVAGVIGTGTAALATDGTETAATDETAGSEATIEGAMYAYQYTPNSRIRIRERGLTWRPEDLPTYGTYVVSYERAPSLRAFLFAETSLPDSDEPLDLQRTSSSEYHHIRGPFTGVELTLEE</sequence>
<dbReference type="PROSITE" id="PS51318">
    <property type="entry name" value="TAT"/>
    <property type="match status" value="1"/>
</dbReference>
<reference evidence="2 3" key="1">
    <citation type="journal article" date="2014" name="PLoS Genet.">
        <title>Phylogenetically driven sequencing of extremely halophilic archaea reveals strategies for static and dynamic osmo-response.</title>
        <authorList>
            <person name="Becker E.A."/>
            <person name="Seitzer P.M."/>
            <person name="Tritt A."/>
            <person name="Larsen D."/>
            <person name="Krusor M."/>
            <person name="Yao A.I."/>
            <person name="Wu D."/>
            <person name="Madern D."/>
            <person name="Eisen J.A."/>
            <person name="Darling A.E."/>
            <person name="Facciotti M.T."/>
        </authorList>
    </citation>
    <scope>NUCLEOTIDE SEQUENCE [LARGE SCALE GENOMIC DNA]</scope>
    <source>
        <strain evidence="2 3">JCM 10879</strain>
    </source>
</reference>
<evidence type="ECO:0000313" key="2">
    <source>
        <dbReference type="EMBL" id="EMA36663.1"/>
    </source>
</evidence>
<evidence type="ECO:0000313" key="3">
    <source>
        <dbReference type="Proteomes" id="UP000011607"/>
    </source>
</evidence>
<proteinExistence type="predicted"/>
<gene>
    <name evidence="2" type="ORF">C446_11492</name>
</gene>
<dbReference type="InterPro" id="IPR006311">
    <property type="entry name" value="TAT_signal"/>
</dbReference>
<dbReference type="STRING" id="1227454.C446_11492"/>
<organism evidence="2 3">
    <name type="scientific">Halobiforma nitratireducens JCM 10879</name>
    <dbReference type="NCBI Taxonomy" id="1227454"/>
    <lineage>
        <taxon>Archaea</taxon>
        <taxon>Methanobacteriati</taxon>
        <taxon>Methanobacteriota</taxon>
        <taxon>Stenosarchaea group</taxon>
        <taxon>Halobacteria</taxon>
        <taxon>Halobacteriales</taxon>
        <taxon>Natrialbaceae</taxon>
        <taxon>Halobiforma</taxon>
    </lineage>
</organism>
<name>M0LU25_9EURY</name>
<accession>M0LU25</accession>
<protein>
    <submittedName>
        <fullName evidence="2">Uncharacterized protein</fullName>
    </submittedName>
</protein>